<dbReference type="EMBL" id="CP001083">
    <property type="protein sequence ID" value="ACQ53294.1"/>
    <property type="molecule type" value="Genomic_DNA"/>
</dbReference>
<evidence type="ECO:0000313" key="2">
    <source>
        <dbReference type="Proteomes" id="UP000002333"/>
    </source>
</evidence>
<reference evidence="2" key="2">
    <citation type="submission" date="2008-05" db="EMBL/GenBank/DDBJ databases">
        <title>Genome sequence of Clostridium botulinum Ba4 strain 657.</title>
        <authorList>
            <person name="Shrivastava S."/>
            <person name="Brown J.L."/>
            <person name="Bruce D."/>
            <person name="Detter C."/>
            <person name="Munk C."/>
            <person name="Smith L.A."/>
            <person name="Smith T.J."/>
            <person name="Sutton G."/>
            <person name="Brettin T.S."/>
        </authorList>
    </citation>
    <scope>NUCLEOTIDE SEQUENCE [LARGE SCALE GENOMIC DNA]</scope>
    <source>
        <strain evidence="2">657 / Type Ba4</strain>
    </source>
</reference>
<evidence type="ECO:0000313" key="1">
    <source>
        <dbReference type="EMBL" id="ACQ53294.1"/>
    </source>
</evidence>
<accession>A0A3F2ZTX4</accession>
<dbReference type="KEGG" id="cbi:CLJ_B1888"/>
<name>A0A3F2ZTX4_CLOB6</name>
<gene>
    <name evidence="1" type="ordered locus">CLJ_B1888</name>
</gene>
<protein>
    <submittedName>
        <fullName evidence="1">Uncharacterized protein</fullName>
    </submittedName>
</protein>
<proteinExistence type="predicted"/>
<sequence length="53" mass="6226">MNLLIASFIILLIITNCITCEFSHRIGFKHGEEFAEQRLKIKQNIDKMNSKFK</sequence>
<dbReference type="AlphaFoldDB" id="A0A3F2ZTX4"/>
<dbReference type="RefSeq" id="WP_012720894.1">
    <property type="nucleotide sequence ID" value="NC_012658.1"/>
</dbReference>
<organism evidence="1 2">
    <name type="scientific">Clostridium botulinum (strain 657 / Type Ba4)</name>
    <dbReference type="NCBI Taxonomy" id="515621"/>
    <lineage>
        <taxon>Bacteria</taxon>
        <taxon>Bacillati</taxon>
        <taxon>Bacillota</taxon>
        <taxon>Clostridia</taxon>
        <taxon>Eubacteriales</taxon>
        <taxon>Clostridiaceae</taxon>
        <taxon>Clostridium</taxon>
    </lineage>
</organism>
<reference evidence="1 2" key="1">
    <citation type="journal article" date="2007" name="PLoS ONE">
        <title>Analysis of the neurotoxin complex genes in Clostridium botulinum A1-A4 and B1 strains: BoNT/A3, /Ba4 and /B1 clusters are located within plasmids.</title>
        <authorList>
            <person name="Smith T.J."/>
            <person name="Hill K.K."/>
            <person name="Foley B.T."/>
            <person name="Detter J.C."/>
            <person name="Munk A.C."/>
            <person name="Bruce D.C."/>
            <person name="Doggett N.A."/>
            <person name="Smith L.A."/>
            <person name="Marks J.D."/>
            <person name="Xie G."/>
            <person name="Brettin T.S."/>
        </authorList>
    </citation>
    <scope>NUCLEOTIDE SEQUENCE [LARGE SCALE GENOMIC DNA]</scope>
    <source>
        <strain evidence="2">657 / Type Ba4</strain>
    </source>
</reference>
<dbReference type="Proteomes" id="UP000002333">
    <property type="component" value="Chromosome"/>
</dbReference>